<evidence type="ECO:0000313" key="1">
    <source>
        <dbReference type="EMBL" id="OGG35175.1"/>
    </source>
</evidence>
<reference evidence="1 2" key="1">
    <citation type="journal article" date="2016" name="Nat. Commun.">
        <title>Thousands of microbial genomes shed light on interconnected biogeochemical processes in an aquifer system.</title>
        <authorList>
            <person name="Anantharaman K."/>
            <person name="Brown C.T."/>
            <person name="Hug L.A."/>
            <person name="Sharon I."/>
            <person name="Castelle C.J."/>
            <person name="Probst A.J."/>
            <person name="Thomas B.C."/>
            <person name="Singh A."/>
            <person name="Wilkins M.J."/>
            <person name="Karaoz U."/>
            <person name="Brodie E.L."/>
            <person name="Williams K.H."/>
            <person name="Hubbard S.S."/>
            <person name="Banfield J.F."/>
        </authorList>
    </citation>
    <scope>NUCLEOTIDE SEQUENCE [LARGE SCALE GENOMIC DNA]</scope>
</reference>
<organism evidence="1 2">
    <name type="scientific">Candidatus Gottesmanbacteria bacterium RIFOXYB1_FULL_47_11</name>
    <dbReference type="NCBI Taxonomy" id="1798401"/>
    <lineage>
        <taxon>Bacteria</taxon>
        <taxon>Candidatus Gottesmaniibacteriota</taxon>
    </lineage>
</organism>
<gene>
    <name evidence="1" type="ORF">A2363_03820</name>
</gene>
<dbReference type="AlphaFoldDB" id="A0A1F6BE22"/>
<accession>A0A1F6BE22</accession>
<proteinExistence type="predicted"/>
<name>A0A1F6BE22_9BACT</name>
<protein>
    <submittedName>
        <fullName evidence="1">Uncharacterized protein</fullName>
    </submittedName>
</protein>
<dbReference type="EMBL" id="MFKE01000017">
    <property type="protein sequence ID" value="OGG35175.1"/>
    <property type="molecule type" value="Genomic_DNA"/>
</dbReference>
<comment type="caution">
    <text evidence="1">The sequence shown here is derived from an EMBL/GenBank/DDBJ whole genome shotgun (WGS) entry which is preliminary data.</text>
</comment>
<dbReference type="STRING" id="1798401.A2363_03820"/>
<dbReference type="Proteomes" id="UP000176186">
    <property type="component" value="Unassembled WGS sequence"/>
</dbReference>
<evidence type="ECO:0000313" key="2">
    <source>
        <dbReference type="Proteomes" id="UP000176186"/>
    </source>
</evidence>
<sequence>MILFFKEGEIFNGKIVSNLLDQFVLMKKIDRKNYKIFQKDNNMGLNEMMTGPWFNQEPEFKRRDDIRLLIEETCRRQANIVVEKDIAEHPKGTNIFLGIGLVTQRKISPGLGFGIIPMACLARDLQQNFHDKNLNSQIFVLIADQHGLNERLDPKSGEEIAYAADSALRTCERLFTLLGSPRITTLKASDPSWPTGNHSYTEMETADILHAHERLGCGVKIGWQSKRKPKDGSAIRDEKWFDEQAKLTGKLDRMSFLRIPEWISLATRLDPSLLPKRSMKNINTSPQHLPLPPYTGEEGFHLGIPMNILDEFQKRNLSRDMTSRFGEFDSLIKRIVGIKERTERLELVQQCIDACI</sequence>